<dbReference type="EMBL" id="LR536450">
    <property type="protein sequence ID" value="VFU09172.1"/>
    <property type="molecule type" value="Genomic_DNA"/>
</dbReference>
<protein>
    <submittedName>
        <fullName evidence="1">Uncharacterized protein</fullName>
    </submittedName>
</protein>
<evidence type="ECO:0000313" key="2">
    <source>
        <dbReference type="Proteomes" id="UP000294360"/>
    </source>
</evidence>
<evidence type="ECO:0000313" key="1">
    <source>
        <dbReference type="EMBL" id="VFU09172.1"/>
    </source>
</evidence>
<proteinExistence type="predicted"/>
<organism evidence="1 2">
    <name type="scientific">Methylocella tundrae</name>
    <dbReference type="NCBI Taxonomy" id="227605"/>
    <lineage>
        <taxon>Bacteria</taxon>
        <taxon>Pseudomonadati</taxon>
        <taxon>Pseudomonadota</taxon>
        <taxon>Alphaproteobacteria</taxon>
        <taxon>Hyphomicrobiales</taxon>
        <taxon>Beijerinckiaceae</taxon>
        <taxon>Methylocella</taxon>
    </lineage>
</organism>
<dbReference type="RefSeq" id="WP_134489415.1">
    <property type="nucleotide sequence ID" value="NZ_CP139089.1"/>
</dbReference>
<name>A0A4U8Z1L6_METTU</name>
<reference evidence="1 2" key="1">
    <citation type="submission" date="2019-03" db="EMBL/GenBank/DDBJ databases">
        <authorList>
            <person name="Kox A.R. M."/>
        </authorList>
    </citation>
    <scope>NUCLEOTIDE SEQUENCE [LARGE SCALE GENOMIC DNA]</scope>
    <source>
        <strain evidence="1">MTUNDRAET4 annotated genome</strain>
    </source>
</reference>
<dbReference type="Proteomes" id="UP000294360">
    <property type="component" value="Chromosome"/>
</dbReference>
<sequence>MDIANASKHDRLTIGTDRKLSSSDQITRIPGIFGAPFNTAMFNEASIVIVTHDDGTEQPLAGIVRSVLEMWEAKIQ</sequence>
<dbReference type="AlphaFoldDB" id="A0A4U8Z1L6"/>
<accession>A0A4U8Z1L6</accession>
<gene>
    <name evidence="1" type="ORF">MTUNDRAET4_2279</name>
</gene>
<dbReference type="KEGG" id="mtun:MTUNDRAET4_2279"/>
<dbReference type="OrthoDB" id="7359236at2"/>